<evidence type="ECO:0000313" key="3">
    <source>
        <dbReference type="Proteomes" id="UP000571084"/>
    </source>
</evidence>
<dbReference type="AlphaFoldDB" id="A0A840RY67"/>
<dbReference type="Proteomes" id="UP000571084">
    <property type="component" value="Unassembled WGS sequence"/>
</dbReference>
<dbReference type="InterPro" id="IPR018769">
    <property type="entry name" value="VgrG2_DUF2345"/>
</dbReference>
<dbReference type="Pfam" id="PF10106">
    <property type="entry name" value="DUF2345"/>
    <property type="match status" value="1"/>
</dbReference>
<proteinExistence type="predicted"/>
<evidence type="ECO:0000259" key="1">
    <source>
        <dbReference type="Pfam" id="PF10106"/>
    </source>
</evidence>
<feature type="domain" description="DUF2345" evidence="1">
    <location>
        <begin position="53"/>
        <end position="198"/>
    </location>
</feature>
<organism evidence="2 3">
    <name type="scientific">Glaciimonas immobilis</name>
    <dbReference type="NCBI Taxonomy" id="728004"/>
    <lineage>
        <taxon>Bacteria</taxon>
        <taxon>Pseudomonadati</taxon>
        <taxon>Pseudomonadota</taxon>
        <taxon>Betaproteobacteria</taxon>
        <taxon>Burkholderiales</taxon>
        <taxon>Oxalobacteraceae</taxon>
        <taxon>Glaciimonas</taxon>
    </lineage>
</organism>
<dbReference type="EMBL" id="JACHHQ010000006">
    <property type="protein sequence ID" value="MBB5201339.1"/>
    <property type="molecule type" value="Genomic_DNA"/>
</dbReference>
<gene>
    <name evidence="2" type="ORF">HNR39_003188</name>
</gene>
<sequence length="240" mass="25069">VQRLAAAQAQQQRLAALAQQHGALEAADNDAVIHRLATQQSALAGSGGNPSDNIFPEFTAPHLLLASPAGIATTTPHSTHIASGEQIALTSGESLSLSVGQRLIANVKNGIRLFAYNAGMKMLAASGDIQLSALKDSVNILARLNITHTATQITINAKEEVCINGGGSYSRWNASGMTSGTKGSWTAHAAGHSMVGPDSLPVEWPQFPQAVCKECEKAAMTAQRSLSDPANKKQPSRKSI</sequence>
<accession>A0A840RY67</accession>
<evidence type="ECO:0000313" key="2">
    <source>
        <dbReference type="EMBL" id="MBB5201339.1"/>
    </source>
</evidence>
<feature type="non-terminal residue" evidence="2">
    <location>
        <position position="1"/>
    </location>
</feature>
<protein>
    <submittedName>
        <fullName evidence="2">Uncharacterized protein (DUF2345 family)</fullName>
    </submittedName>
</protein>
<reference evidence="2 3" key="1">
    <citation type="submission" date="2020-08" db="EMBL/GenBank/DDBJ databases">
        <title>Genomic Encyclopedia of Type Strains, Phase IV (KMG-IV): sequencing the most valuable type-strain genomes for metagenomic binning, comparative biology and taxonomic classification.</title>
        <authorList>
            <person name="Goeker M."/>
        </authorList>
    </citation>
    <scope>NUCLEOTIDE SEQUENCE [LARGE SCALE GENOMIC DNA]</scope>
    <source>
        <strain evidence="2 3">DSM 23240</strain>
    </source>
</reference>
<name>A0A840RY67_9BURK</name>
<keyword evidence="3" id="KW-1185">Reference proteome</keyword>
<dbReference type="RefSeq" id="WP_184013436.1">
    <property type="nucleotide sequence ID" value="NZ_JACHHQ010000006.1"/>
</dbReference>
<comment type="caution">
    <text evidence="2">The sequence shown here is derived from an EMBL/GenBank/DDBJ whole genome shotgun (WGS) entry which is preliminary data.</text>
</comment>